<dbReference type="Gene3D" id="3.40.1080.10">
    <property type="entry name" value="Glutaconate Coenzyme A-transferase"/>
    <property type="match status" value="1"/>
</dbReference>
<comment type="caution">
    <text evidence="1">The sequence shown here is derived from an EMBL/GenBank/DDBJ whole genome shotgun (WGS) entry which is preliminary data.</text>
</comment>
<reference evidence="2" key="1">
    <citation type="journal article" date="2019" name="Int. J. Syst. Evol. Microbiol.">
        <title>The Global Catalogue of Microorganisms (GCM) 10K type strain sequencing project: providing services to taxonomists for standard genome sequencing and annotation.</title>
        <authorList>
            <consortium name="The Broad Institute Genomics Platform"/>
            <consortium name="The Broad Institute Genome Sequencing Center for Infectious Disease"/>
            <person name="Wu L."/>
            <person name="Ma J."/>
        </authorList>
    </citation>
    <scope>NUCLEOTIDE SEQUENCE [LARGE SCALE GENOMIC DNA]</scope>
    <source>
        <strain evidence="2">CGMCC 1.16305</strain>
    </source>
</reference>
<dbReference type="Pfam" id="PF16957">
    <property type="entry name" value="Mal_decarbox_Al"/>
    <property type="match status" value="1"/>
</dbReference>
<organism evidence="1 2">
    <name type="scientific">Scopulibacillus cellulosilyticus</name>
    <dbReference type="NCBI Taxonomy" id="2665665"/>
    <lineage>
        <taxon>Bacteria</taxon>
        <taxon>Bacillati</taxon>
        <taxon>Bacillota</taxon>
        <taxon>Bacilli</taxon>
        <taxon>Bacillales</taxon>
        <taxon>Sporolactobacillaceae</taxon>
        <taxon>Scopulibacillus</taxon>
    </lineage>
</organism>
<gene>
    <name evidence="1" type="primary">mdcA</name>
    <name evidence="1" type="ORF">ACFQRG_20645</name>
</gene>
<dbReference type="PANTHER" id="PTHR43293">
    <property type="entry name" value="ACETATE COA-TRANSFERASE YDIF"/>
    <property type="match status" value="1"/>
</dbReference>
<dbReference type="InterPro" id="IPR037171">
    <property type="entry name" value="NagB/RpiA_transferase-like"/>
</dbReference>
<accession>A0ABW2Q109</accession>
<sequence length="548" mass="60907">MNIDSTRSWTKRRDEKAKRLSKVKHLADGRILPTDKMVEALEMLISPKDKVVLEGNNQKQASFLSAVLAQVDPEKVNQLHMIMSSISRPEHLNIFEKGIAEKMDFSYAGPQSLRVAQMLEDGVLKIGEIHTYLELYGRLFVDLIPNIALVAADKADQNGNLYTGANTEETPTIIEAAAFKDGIVIVQVNEITDELPRVDVPGDWVDFIVEADKPYQLEPLFTRDPRHITELQILMAMMAIRGVYERHNVQSLNHGIGFNTAAIELLLPTYGEKLGLKGKICKHWALNPHPTLIPAIESGWVESVHCFGGEVGMEKYVAARPDVFFTGRDGTLRSNRAMCQVAGQYAVDLFIGSTLQIDKFGNSSTVTSGRLSGFGGAPNMGHDPRGRRHSTQAWLDMMTGDDPVGRGRKLVVQMVETYQSGNRPVFVESLDAIDVRKEAELATTPVMIYGDDVTHVVTEEGVAYLYKAQSLEERRQALAAVAGVTPIGIHHDFRDTEKLRKKGIVALPEDLNIRRTDAKRSLLAAKSVEDLVEWSGGLYHPPAKFRSW</sequence>
<evidence type="ECO:0000313" key="2">
    <source>
        <dbReference type="Proteomes" id="UP001596505"/>
    </source>
</evidence>
<keyword evidence="2" id="KW-1185">Reference proteome</keyword>
<dbReference type="EMBL" id="JBHTCO010000044">
    <property type="protein sequence ID" value="MFC7395322.1"/>
    <property type="molecule type" value="Genomic_DNA"/>
</dbReference>
<dbReference type="InterPro" id="IPR005777">
    <property type="entry name" value="MadA"/>
</dbReference>
<dbReference type="PANTHER" id="PTHR43293:SF2">
    <property type="entry name" value="MALONATE DECARBOXYLASE ALPHA SUBUNIT"/>
    <property type="match status" value="1"/>
</dbReference>
<name>A0ABW2Q109_9BACL</name>
<protein>
    <submittedName>
        <fullName evidence="1">Malonate decarboxylase subunit alpha</fullName>
    </submittedName>
</protein>
<dbReference type="RefSeq" id="WP_380969754.1">
    <property type="nucleotide sequence ID" value="NZ_JBHTCO010000044.1"/>
</dbReference>
<proteinExistence type="predicted"/>
<dbReference type="NCBIfam" id="TIGR01110">
    <property type="entry name" value="mdcA"/>
    <property type="match status" value="1"/>
</dbReference>
<dbReference type="SUPFAM" id="SSF100950">
    <property type="entry name" value="NagB/RpiA/CoA transferase-like"/>
    <property type="match status" value="2"/>
</dbReference>
<dbReference type="Proteomes" id="UP001596505">
    <property type="component" value="Unassembled WGS sequence"/>
</dbReference>
<evidence type="ECO:0000313" key="1">
    <source>
        <dbReference type="EMBL" id="MFC7395322.1"/>
    </source>
</evidence>